<organism evidence="1 2">
    <name type="scientific">Methylophaga thiooxydans</name>
    <dbReference type="NCBI Taxonomy" id="392484"/>
    <lineage>
        <taxon>Bacteria</taxon>
        <taxon>Pseudomonadati</taxon>
        <taxon>Pseudomonadota</taxon>
        <taxon>Gammaproteobacteria</taxon>
        <taxon>Thiotrichales</taxon>
        <taxon>Piscirickettsiaceae</taxon>
        <taxon>Methylophaga</taxon>
    </lineage>
</organism>
<comment type="caution">
    <text evidence="1">The sequence shown here is derived from an EMBL/GenBank/DDBJ whole genome shotgun (WGS) entry which is preliminary data.</text>
</comment>
<protein>
    <submittedName>
        <fullName evidence="1">Uncharacterized protein</fullName>
    </submittedName>
</protein>
<dbReference type="AlphaFoldDB" id="A0A0A0BJ86"/>
<sequence>MIQKIPPGPVTMSDWNFVIVEYQGHVVEKFLGYYYELQHIRFSSQVIEYDPQSNTGKTWSGSKYFFLDRPGPLYPLAQIYLAHFSRNEGIRVRLKYQG</sequence>
<dbReference type="EMBL" id="JRQD01000001">
    <property type="protein sequence ID" value="KGM07712.1"/>
    <property type="molecule type" value="Genomic_DNA"/>
</dbReference>
<evidence type="ECO:0000313" key="1">
    <source>
        <dbReference type="EMBL" id="KGM07712.1"/>
    </source>
</evidence>
<dbReference type="Proteomes" id="UP000029999">
    <property type="component" value="Unassembled WGS sequence"/>
</dbReference>
<reference evidence="1 2" key="1">
    <citation type="submission" date="2014-09" db="EMBL/GenBank/DDBJ databases">
        <authorList>
            <person name="Grob C."/>
            <person name="Taubert M."/>
            <person name="Howat A.M."/>
            <person name="Burns O.J."/>
            <person name="Dixon J.L."/>
            <person name="Chen Y."/>
            <person name="Murrell J.C."/>
        </authorList>
    </citation>
    <scope>NUCLEOTIDE SEQUENCE [LARGE SCALE GENOMIC DNA]</scope>
    <source>
        <strain evidence="1">L4</strain>
    </source>
</reference>
<name>A0A0A0BJ86_9GAMM</name>
<proteinExistence type="predicted"/>
<evidence type="ECO:0000313" key="2">
    <source>
        <dbReference type="Proteomes" id="UP000029999"/>
    </source>
</evidence>
<gene>
    <name evidence="1" type="ORF">LP43_0128</name>
</gene>
<dbReference type="RefSeq" id="WP_008290421.1">
    <property type="nucleotide sequence ID" value="NZ_JADFAB010000029.1"/>
</dbReference>
<accession>A0A0A0BJ86</accession>